<reference evidence="2 3" key="1">
    <citation type="submission" date="2012-02" db="EMBL/GenBank/DDBJ databases">
        <title>Complete genome sequence of Phycisphaera mikurensis NBRC 102666.</title>
        <authorList>
            <person name="Ankai A."/>
            <person name="Hosoyama A."/>
            <person name="Terui Y."/>
            <person name="Sekine M."/>
            <person name="Fukai R."/>
            <person name="Kato Y."/>
            <person name="Nakamura S."/>
            <person name="Yamada-Narita S."/>
            <person name="Kawakoshi A."/>
            <person name="Fukunaga Y."/>
            <person name="Yamazaki S."/>
            <person name="Fujita N."/>
        </authorList>
    </citation>
    <scope>NUCLEOTIDE SEQUENCE [LARGE SCALE GENOMIC DNA]</scope>
    <source>
        <strain evidence="3">NBRC 102666 / KCTC 22515 / FYK2301M01</strain>
    </source>
</reference>
<dbReference type="AlphaFoldDB" id="I0ID80"/>
<dbReference type="EMBL" id="AP012338">
    <property type="protein sequence ID" value="BAM03218.1"/>
    <property type="molecule type" value="Genomic_DNA"/>
</dbReference>
<evidence type="ECO:0000313" key="2">
    <source>
        <dbReference type="EMBL" id="BAM03218.1"/>
    </source>
</evidence>
<evidence type="ECO:0008006" key="4">
    <source>
        <dbReference type="Google" id="ProtNLM"/>
    </source>
</evidence>
<accession>I0ID80</accession>
<keyword evidence="1" id="KW-0732">Signal</keyword>
<gene>
    <name evidence="2" type="ordered locus">PSMK_10590</name>
</gene>
<dbReference type="InterPro" id="IPR021952">
    <property type="entry name" value="Flpp3-like"/>
</dbReference>
<name>I0ID80_PHYMF</name>
<dbReference type="KEGG" id="phm:PSMK_10590"/>
<feature type="chain" id="PRO_5003629606" description="DUF3568 family protein" evidence="1">
    <location>
        <begin position="19"/>
        <end position="122"/>
    </location>
</feature>
<keyword evidence="3" id="KW-1185">Reference proteome</keyword>
<dbReference type="HOGENOM" id="CLU_2024557_0_0_0"/>
<sequence>MFAPLWAWCLLASLAAIGGCQTRQPGVKSAFGSQYAIVASTVADTTEAAAAVLEEMGLEEVTATATDVDGEITGFTRERTRVEVYAAQEDPTRTEVSVMVGAMGEAAVGTEIIARIREKLGR</sequence>
<evidence type="ECO:0000256" key="1">
    <source>
        <dbReference type="SAM" id="SignalP"/>
    </source>
</evidence>
<dbReference type="STRING" id="1142394.PSMK_10590"/>
<dbReference type="Proteomes" id="UP000007881">
    <property type="component" value="Chromosome"/>
</dbReference>
<proteinExistence type="predicted"/>
<dbReference type="Pfam" id="PF12092">
    <property type="entry name" value="DUF3568"/>
    <property type="match status" value="1"/>
</dbReference>
<evidence type="ECO:0000313" key="3">
    <source>
        <dbReference type="Proteomes" id="UP000007881"/>
    </source>
</evidence>
<feature type="signal peptide" evidence="1">
    <location>
        <begin position="1"/>
        <end position="18"/>
    </location>
</feature>
<organism evidence="2 3">
    <name type="scientific">Phycisphaera mikurensis (strain NBRC 102666 / KCTC 22515 / FYK2301M01)</name>
    <dbReference type="NCBI Taxonomy" id="1142394"/>
    <lineage>
        <taxon>Bacteria</taxon>
        <taxon>Pseudomonadati</taxon>
        <taxon>Planctomycetota</taxon>
        <taxon>Phycisphaerae</taxon>
        <taxon>Phycisphaerales</taxon>
        <taxon>Phycisphaeraceae</taxon>
        <taxon>Phycisphaera</taxon>
    </lineage>
</organism>
<protein>
    <recommendedName>
        <fullName evidence="4">DUF3568 family protein</fullName>
    </recommendedName>
</protein>